<keyword evidence="2" id="KW-1185">Reference proteome</keyword>
<name>A0ABV7H9P5_9BURK</name>
<comment type="caution">
    <text evidence="1">The sequence shown here is derived from an EMBL/GenBank/DDBJ whole genome shotgun (WGS) entry which is preliminary data.</text>
</comment>
<reference evidence="2" key="1">
    <citation type="journal article" date="2019" name="Int. J. Syst. Evol. Microbiol.">
        <title>The Global Catalogue of Microorganisms (GCM) 10K type strain sequencing project: providing services to taxonomists for standard genome sequencing and annotation.</title>
        <authorList>
            <consortium name="The Broad Institute Genomics Platform"/>
            <consortium name="The Broad Institute Genome Sequencing Center for Infectious Disease"/>
            <person name="Wu L."/>
            <person name="Ma J."/>
        </authorList>
    </citation>
    <scope>NUCLEOTIDE SEQUENCE [LARGE SCALE GENOMIC DNA]</scope>
    <source>
        <strain evidence="2">KCTC 52168</strain>
    </source>
</reference>
<dbReference type="EMBL" id="JBHRTI010000010">
    <property type="protein sequence ID" value="MFC3149258.1"/>
    <property type="molecule type" value="Genomic_DNA"/>
</dbReference>
<evidence type="ECO:0000313" key="1">
    <source>
        <dbReference type="EMBL" id="MFC3149258.1"/>
    </source>
</evidence>
<gene>
    <name evidence="1" type="ORF">ACFOEN_16670</name>
</gene>
<accession>A0ABV7H9P5</accession>
<proteinExistence type="predicted"/>
<dbReference type="Proteomes" id="UP001595556">
    <property type="component" value="Unassembled WGS sequence"/>
</dbReference>
<evidence type="ECO:0000313" key="2">
    <source>
        <dbReference type="Proteomes" id="UP001595556"/>
    </source>
</evidence>
<organism evidence="1 2">
    <name type="scientific">Piscinibacterium candidicorallinum</name>
    <dbReference type="NCBI Taxonomy" id="1793872"/>
    <lineage>
        <taxon>Bacteria</taxon>
        <taxon>Pseudomonadati</taxon>
        <taxon>Pseudomonadota</taxon>
        <taxon>Betaproteobacteria</taxon>
        <taxon>Burkholderiales</taxon>
        <taxon>Piscinibacterium</taxon>
    </lineage>
</organism>
<protein>
    <submittedName>
        <fullName evidence="1">Uncharacterized protein</fullName>
    </submittedName>
</protein>
<sequence>MGELCGHLYVLFDDPILSASDERTRRFIADHEAFHIAAQMYGAKVPIVFVGDRPQIEAESRSFLRNLERVLNASSLVGVGDAYDSVCALLEKYHLHTSSAERQALSHWIFWEWPAEDYAFRMLRKNHHADIEDYLRIRTLLGDSEVYALGPIVGMALDQMVGQAVWQHRIQQGETMLDVLVGSCTSGRGNKEYPTIEMSRVTFEFVSLDARD</sequence>